<evidence type="ECO:0000313" key="12">
    <source>
        <dbReference type="Proteomes" id="UP001166571"/>
    </source>
</evidence>
<keyword evidence="4" id="KW-0813">Transport</keyword>
<keyword evidence="6" id="KW-0997">Cell inner membrane</keyword>
<organism evidence="11 12">
    <name type="scientific">Sphingopyxis jiangsuensis</name>
    <dbReference type="NCBI Taxonomy" id="2871171"/>
    <lineage>
        <taxon>Bacteria</taxon>
        <taxon>Pseudomonadati</taxon>
        <taxon>Pseudomonadota</taxon>
        <taxon>Alphaproteobacteria</taxon>
        <taxon>Sphingomonadales</taxon>
        <taxon>Sphingomonadaceae</taxon>
        <taxon>Sphingopyxis</taxon>
    </lineage>
</organism>
<comment type="caution">
    <text evidence="11">The sequence shown here is derived from an EMBL/GenBank/DDBJ whole genome shotgun (WGS) entry which is preliminary data.</text>
</comment>
<dbReference type="InterPro" id="IPR022792">
    <property type="entry name" value="T2SS_protein-GspN"/>
</dbReference>
<dbReference type="RefSeq" id="WP_201927960.1">
    <property type="nucleotide sequence ID" value="NZ_JAERPO010000002.1"/>
</dbReference>
<dbReference type="PROSITE" id="PS51318">
    <property type="entry name" value="TAT"/>
    <property type="match status" value="1"/>
</dbReference>
<comment type="similarity">
    <text evidence="2">Belongs to the GSP N family.</text>
</comment>
<keyword evidence="8" id="KW-0653">Protein transport</keyword>
<evidence type="ECO:0000256" key="4">
    <source>
        <dbReference type="ARBA" id="ARBA00022448"/>
    </source>
</evidence>
<evidence type="ECO:0000313" key="11">
    <source>
        <dbReference type="EMBL" id="MBY4637975.1"/>
    </source>
</evidence>
<gene>
    <name evidence="11" type="ORF">K5P26_12575</name>
</gene>
<accession>A0ABS7MG26</accession>
<keyword evidence="12" id="KW-1185">Reference proteome</keyword>
<keyword evidence="9" id="KW-0472">Membrane</keyword>
<keyword evidence="7" id="KW-0812">Transmembrane</keyword>
<comment type="subcellular location">
    <subcellularLocation>
        <location evidence="1">Cell inner membrane</location>
    </subcellularLocation>
</comment>
<protein>
    <recommendedName>
        <fullName evidence="3">Type II secretion system protein N</fullName>
    </recommendedName>
    <alternativeName>
        <fullName evidence="10">General secretion pathway protein N</fullName>
    </alternativeName>
</protein>
<name>A0ABS7MG26_9SPHN</name>
<evidence type="ECO:0000256" key="1">
    <source>
        <dbReference type="ARBA" id="ARBA00004533"/>
    </source>
</evidence>
<sequence>MSARRRWIAAAAALALLLGIATFPMRLALALSGADDAGISARTVRGSIWAGELVEARLGALPLGTVEASLSPLALLGGRTELAFARADERLGALSGRLHGGGERGLSDVNGTALFAGGLGAIPVDTVGFEGAAVRFDRAGKCVAASGRIALSVAAPIAGLDLSRGLAGPLSCAGGRAQAALSSQSGMERLTISFGADGAYRAQLAIDAGGDPAMASALAAMGFKAGSGGFMLATSGRF</sequence>
<dbReference type="EMBL" id="JAILXK010000002">
    <property type="protein sequence ID" value="MBY4637975.1"/>
    <property type="molecule type" value="Genomic_DNA"/>
</dbReference>
<reference evidence="11" key="1">
    <citation type="submission" date="2021-08" db="EMBL/GenBank/DDBJ databases">
        <title>Sphingopyxis panaciterrulae sp. nov., isolated from the surface water of the Yellow Sea.</title>
        <authorList>
            <person name="Gao Z."/>
            <person name="Zhang D."/>
            <person name="Zhang A."/>
        </authorList>
    </citation>
    <scope>NUCLEOTIDE SEQUENCE</scope>
    <source>
        <strain evidence="11">XHP0097</strain>
    </source>
</reference>
<proteinExistence type="inferred from homology"/>
<evidence type="ECO:0000256" key="3">
    <source>
        <dbReference type="ARBA" id="ARBA00021563"/>
    </source>
</evidence>
<evidence type="ECO:0000256" key="7">
    <source>
        <dbReference type="ARBA" id="ARBA00022692"/>
    </source>
</evidence>
<evidence type="ECO:0000256" key="8">
    <source>
        <dbReference type="ARBA" id="ARBA00022927"/>
    </source>
</evidence>
<dbReference type="Pfam" id="PF01203">
    <property type="entry name" value="T2SSN"/>
    <property type="match status" value="1"/>
</dbReference>
<evidence type="ECO:0000256" key="2">
    <source>
        <dbReference type="ARBA" id="ARBA00007208"/>
    </source>
</evidence>
<evidence type="ECO:0000256" key="10">
    <source>
        <dbReference type="ARBA" id="ARBA00030772"/>
    </source>
</evidence>
<evidence type="ECO:0000256" key="5">
    <source>
        <dbReference type="ARBA" id="ARBA00022475"/>
    </source>
</evidence>
<dbReference type="InterPro" id="IPR006311">
    <property type="entry name" value="TAT_signal"/>
</dbReference>
<evidence type="ECO:0000256" key="6">
    <source>
        <dbReference type="ARBA" id="ARBA00022519"/>
    </source>
</evidence>
<keyword evidence="5" id="KW-1003">Cell membrane</keyword>
<evidence type="ECO:0000256" key="9">
    <source>
        <dbReference type="ARBA" id="ARBA00023136"/>
    </source>
</evidence>
<dbReference type="Proteomes" id="UP001166571">
    <property type="component" value="Unassembled WGS sequence"/>
</dbReference>